<evidence type="ECO:0000256" key="6">
    <source>
        <dbReference type="ARBA" id="ARBA00022840"/>
    </source>
</evidence>
<dbReference type="SUPFAM" id="SSF56112">
    <property type="entry name" value="Protein kinase-like (PK-like)"/>
    <property type="match status" value="1"/>
</dbReference>
<organism evidence="10 11">
    <name type="scientific">Phlebiopsis gigantea (strain 11061_1 CR5-6)</name>
    <name type="common">White-rot fungus</name>
    <name type="synonym">Peniophora gigantea</name>
    <dbReference type="NCBI Taxonomy" id="745531"/>
    <lineage>
        <taxon>Eukaryota</taxon>
        <taxon>Fungi</taxon>
        <taxon>Dikarya</taxon>
        <taxon>Basidiomycota</taxon>
        <taxon>Agaricomycotina</taxon>
        <taxon>Agaricomycetes</taxon>
        <taxon>Polyporales</taxon>
        <taxon>Phanerochaetaceae</taxon>
        <taxon>Phlebiopsis</taxon>
    </lineage>
</organism>
<keyword evidence="5" id="KW-0418">Kinase</keyword>
<keyword evidence="11" id="KW-1185">Reference proteome</keyword>
<evidence type="ECO:0000256" key="1">
    <source>
        <dbReference type="ARBA" id="ARBA00012444"/>
    </source>
</evidence>
<protein>
    <recommendedName>
        <fullName evidence="1">cAMP-dependent protein kinase</fullName>
        <ecNumber evidence="1">2.7.11.11</ecNumber>
    </recommendedName>
</protein>
<dbReference type="InterPro" id="IPR008271">
    <property type="entry name" value="Ser/Thr_kinase_AS"/>
</dbReference>
<evidence type="ECO:0000313" key="10">
    <source>
        <dbReference type="EMBL" id="KIP08823.1"/>
    </source>
</evidence>
<keyword evidence="3" id="KW-0808">Transferase</keyword>
<dbReference type="Pfam" id="PF00069">
    <property type="entry name" value="Pkinase"/>
    <property type="match status" value="1"/>
</dbReference>
<dbReference type="Proteomes" id="UP000053257">
    <property type="component" value="Unassembled WGS sequence"/>
</dbReference>
<dbReference type="PROSITE" id="PS00108">
    <property type="entry name" value="PROTEIN_KINASE_ST"/>
    <property type="match status" value="1"/>
</dbReference>
<dbReference type="PANTHER" id="PTHR24353:SF153">
    <property type="entry name" value="CAMP-DEPENDENT PROTEIN KINASE CATALYTIC SUBUNIT 1"/>
    <property type="match status" value="1"/>
</dbReference>
<evidence type="ECO:0000256" key="3">
    <source>
        <dbReference type="ARBA" id="ARBA00022679"/>
    </source>
</evidence>
<keyword evidence="6" id="KW-0067">ATP-binding</keyword>
<gene>
    <name evidence="10" type="ORF">PHLGIDRAFT_361480</name>
</gene>
<dbReference type="STRING" id="745531.A0A0C3PPF0"/>
<dbReference type="SMART" id="SM00220">
    <property type="entry name" value="S_TKc"/>
    <property type="match status" value="1"/>
</dbReference>
<comment type="catalytic activity">
    <reaction evidence="7">
        <text>L-threonyl-[protein] + ATP = O-phospho-L-threonyl-[protein] + ADP + H(+)</text>
        <dbReference type="Rhea" id="RHEA:46608"/>
        <dbReference type="Rhea" id="RHEA-COMP:11060"/>
        <dbReference type="Rhea" id="RHEA-COMP:11605"/>
        <dbReference type="ChEBI" id="CHEBI:15378"/>
        <dbReference type="ChEBI" id="CHEBI:30013"/>
        <dbReference type="ChEBI" id="CHEBI:30616"/>
        <dbReference type="ChEBI" id="CHEBI:61977"/>
        <dbReference type="ChEBI" id="CHEBI:456216"/>
        <dbReference type="EC" id="2.7.11.11"/>
    </reaction>
</comment>
<evidence type="ECO:0000256" key="2">
    <source>
        <dbReference type="ARBA" id="ARBA00022527"/>
    </source>
</evidence>
<dbReference type="PROSITE" id="PS50011">
    <property type="entry name" value="PROTEIN_KINASE_DOM"/>
    <property type="match status" value="1"/>
</dbReference>
<comment type="catalytic activity">
    <reaction evidence="8">
        <text>L-seryl-[protein] + ATP = O-phospho-L-seryl-[protein] + ADP + H(+)</text>
        <dbReference type="Rhea" id="RHEA:17989"/>
        <dbReference type="Rhea" id="RHEA-COMP:9863"/>
        <dbReference type="Rhea" id="RHEA-COMP:11604"/>
        <dbReference type="ChEBI" id="CHEBI:15378"/>
        <dbReference type="ChEBI" id="CHEBI:29999"/>
        <dbReference type="ChEBI" id="CHEBI:30616"/>
        <dbReference type="ChEBI" id="CHEBI:83421"/>
        <dbReference type="ChEBI" id="CHEBI:456216"/>
        <dbReference type="EC" id="2.7.11.11"/>
    </reaction>
</comment>
<dbReference type="GO" id="GO:0005634">
    <property type="term" value="C:nucleus"/>
    <property type="evidence" value="ECO:0007669"/>
    <property type="project" value="TreeGrafter"/>
</dbReference>
<dbReference type="GO" id="GO:0005524">
    <property type="term" value="F:ATP binding"/>
    <property type="evidence" value="ECO:0007669"/>
    <property type="project" value="UniProtKB-KW"/>
</dbReference>
<accession>A0A0C3PPF0</accession>
<proteinExistence type="predicted"/>
<evidence type="ECO:0000256" key="4">
    <source>
        <dbReference type="ARBA" id="ARBA00022741"/>
    </source>
</evidence>
<feature type="domain" description="Protein kinase" evidence="9">
    <location>
        <begin position="131"/>
        <end position="397"/>
    </location>
</feature>
<dbReference type="EMBL" id="KN840474">
    <property type="protein sequence ID" value="KIP08823.1"/>
    <property type="molecule type" value="Genomic_DNA"/>
</dbReference>
<keyword evidence="2" id="KW-0723">Serine/threonine-protein kinase</keyword>
<evidence type="ECO:0000256" key="8">
    <source>
        <dbReference type="ARBA" id="ARBA00047454"/>
    </source>
</evidence>
<dbReference type="GO" id="GO:0005829">
    <property type="term" value="C:cytosol"/>
    <property type="evidence" value="ECO:0007669"/>
    <property type="project" value="TreeGrafter"/>
</dbReference>
<dbReference type="InterPro" id="IPR000719">
    <property type="entry name" value="Prot_kinase_dom"/>
</dbReference>
<evidence type="ECO:0000256" key="5">
    <source>
        <dbReference type="ARBA" id="ARBA00022777"/>
    </source>
</evidence>
<dbReference type="GO" id="GO:0004691">
    <property type="term" value="F:cAMP-dependent protein kinase activity"/>
    <property type="evidence" value="ECO:0007669"/>
    <property type="project" value="UniProtKB-EC"/>
</dbReference>
<reference evidence="10 11" key="1">
    <citation type="journal article" date="2014" name="PLoS Genet.">
        <title>Analysis of the Phlebiopsis gigantea genome, transcriptome and secretome provides insight into its pioneer colonization strategies of wood.</title>
        <authorList>
            <person name="Hori C."/>
            <person name="Ishida T."/>
            <person name="Igarashi K."/>
            <person name="Samejima M."/>
            <person name="Suzuki H."/>
            <person name="Master E."/>
            <person name="Ferreira P."/>
            <person name="Ruiz-Duenas F.J."/>
            <person name="Held B."/>
            <person name="Canessa P."/>
            <person name="Larrondo L.F."/>
            <person name="Schmoll M."/>
            <person name="Druzhinina I.S."/>
            <person name="Kubicek C.P."/>
            <person name="Gaskell J.A."/>
            <person name="Kersten P."/>
            <person name="St John F."/>
            <person name="Glasner J."/>
            <person name="Sabat G."/>
            <person name="Splinter BonDurant S."/>
            <person name="Syed K."/>
            <person name="Yadav J."/>
            <person name="Mgbeahuruike A.C."/>
            <person name="Kovalchuk A."/>
            <person name="Asiegbu F.O."/>
            <person name="Lackner G."/>
            <person name="Hoffmeister D."/>
            <person name="Rencoret J."/>
            <person name="Gutierrez A."/>
            <person name="Sun H."/>
            <person name="Lindquist E."/>
            <person name="Barry K."/>
            <person name="Riley R."/>
            <person name="Grigoriev I.V."/>
            <person name="Henrissat B."/>
            <person name="Kues U."/>
            <person name="Berka R.M."/>
            <person name="Martinez A.T."/>
            <person name="Covert S.F."/>
            <person name="Blanchette R.A."/>
            <person name="Cullen D."/>
        </authorList>
    </citation>
    <scope>NUCLEOTIDE SEQUENCE [LARGE SCALE GENOMIC DNA]</scope>
    <source>
        <strain evidence="10 11">11061_1 CR5-6</strain>
    </source>
</reference>
<evidence type="ECO:0000313" key="11">
    <source>
        <dbReference type="Proteomes" id="UP000053257"/>
    </source>
</evidence>
<evidence type="ECO:0000256" key="7">
    <source>
        <dbReference type="ARBA" id="ARBA00047292"/>
    </source>
</evidence>
<dbReference type="OrthoDB" id="68483at2759"/>
<sequence length="400" mass="44801">MGFLGRLRVLGRKEDHLVIGIKVTTEAALEPACEEKEVKTLSIWTTSPYAAAAEHELPEILWDAAHSPEVLSIKASLLRDPTLDVLCRALFAAASSATDSSATVSAASTPTVSTAVVKPLRAPRRLHLYDFKQIRGIGAGGCGNVYLVEHIPTRRQLAMKVIDKRFAREAQVLQEQRVLKDIGTKGFSGVMEFMGSFHNPRHYFLLTEYYPCGDLDSLIRRWGRLPMKLVKHYAAEILFTTGSLHSLGYIHRDLKPENILLSETGHIVLSDFGFTKSVAVPGQAFDPVTGEHELLQTCCGTLDYMSPEQLVRLPYAFSTDVWSFAMIVFKMITGTTPWSSTFEESAQDIVQRMISGIDKWDDREDLDPQSRDFIKRMLNINPHNRATIEEIACDAWWGDM</sequence>
<dbReference type="EC" id="2.7.11.11" evidence="1"/>
<keyword evidence="4" id="KW-0547">Nucleotide-binding</keyword>
<dbReference type="InterPro" id="IPR011009">
    <property type="entry name" value="Kinase-like_dom_sf"/>
</dbReference>
<name>A0A0C3PPF0_PHLG1</name>
<dbReference type="AlphaFoldDB" id="A0A0C3PPF0"/>
<dbReference type="PANTHER" id="PTHR24353">
    <property type="entry name" value="CYCLIC NUCLEOTIDE-DEPENDENT PROTEIN KINASE"/>
    <property type="match status" value="1"/>
</dbReference>
<dbReference type="HOGENOM" id="CLU_689087_0_0_1"/>
<dbReference type="Gene3D" id="1.10.510.10">
    <property type="entry name" value="Transferase(Phosphotransferase) domain 1"/>
    <property type="match status" value="1"/>
</dbReference>
<evidence type="ECO:0000259" key="9">
    <source>
        <dbReference type="PROSITE" id="PS50011"/>
    </source>
</evidence>
<dbReference type="GO" id="GO:0005952">
    <property type="term" value="C:cAMP-dependent protein kinase complex"/>
    <property type="evidence" value="ECO:0007669"/>
    <property type="project" value="TreeGrafter"/>
</dbReference>